<dbReference type="Pfam" id="PF01105">
    <property type="entry name" value="EMP24_GP25L"/>
    <property type="match status" value="1"/>
</dbReference>
<keyword evidence="4 10" id="KW-0732">Signal</keyword>
<dbReference type="AlphaFoldDB" id="S9W1D0"/>
<dbReference type="OrthoDB" id="62956at2759"/>
<dbReference type="InterPro" id="IPR036598">
    <property type="entry name" value="GOLD_dom_sf"/>
</dbReference>
<feature type="chain" id="PRO_5004558851" evidence="10">
    <location>
        <begin position="28"/>
        <end position="220"/>
    </location>
</feature>
<dbReference type="PANTHER" id="PTHR22811">
    <property type="entry name" value="TRANSMEMBRANE EMP24 DOMAIN-CONTAINING PROTEIN"/>
    <property type="match status" value="1"/>
</dbReference>
<keyword evidence="5 9" id="KW-1133">Transmembrane helix</keyword>
<evidence type="ECO:0000313" key="13">
    <source>
        <dbReference type="Proteomes" id="UP000015354"/>
    </source>
</evidence>
<evidence type="ECO:0000256" key="10">
    <source>
        <dbReference type="SAM" id="SignalP"/>
    </source>
</evidence>
<evidence type="ECO:0000256" key="5">
    <source>
        <dbReference type="ARBA" id="ARBA00022989"/>
    </source>
</evidence>
<dbReference type="SUPFAM" id="SSF101576">
    <property type="entry name" value="Supernatant protein factor (SPF), C-terminal domain"/>
    <property type="match status" value="1"/>
</dbReference>
<feature type="signal peptide" evidence="10">
    <location>
        <begin position="1"/>
        <end position="27"/>
    </location>
</feature>
<evidence type="ECO:0000256" key="4">
    <source>
        <dbReference type="ARBA" id="ARBA00022729"/>
    </source>
</evidence>
<dbReference type="EMBL" id="ATMH01002397">
    <property type="protein sequence ID" value="EPY33231.1"/>
    <property type="molecule type" value="Genomic_DNA"/>
</dbReference>
<dbReference type="PROSITE" id="PS50866">
    <property type="entry name" value="GOLD"/>
    <property type="match status" value="1"/>
</dbReference>
<proteinExistence type="inferred from homology"/>
<keyword evidence="3 8" id="KW-0812">Transmembrane</keyword>
<evidence type="ECO:0000256" key="1">
    <source>
        <dbReference type="ARBA" id="ARBA00004479"/>
    </source>
</evidence>
<keyword evidence="6 9" id="KW-0472">Membrane</keyword>
<feature type="domain" description="GOLD" evidence="11">
    <location>
        <begin position="40"/>
        <end position="123"/>
    </location>
</feature>
<accession>S9W1D0</accession>
<dbReference type="GO" id="GO:0016020">
    <property type="term" value="C:membrane"/>
    <property type="evidence" value="ECO:0007669"/>
    <property type="project" value="UniProtKB-SubCell"/>
</dbReference>
<evidence type="ECO:0000259" key="11">
    <source>
        <dbReference type="PROSITE" id="PS50866"/>
    </source>
</evidence>
<dbReference type="InterPro" id="IPR015720">
    <property type="entry name" value="Emp24-like"/>
</dbReference>
<name>S9W1D0_9TRYP</name>
<evidence type="ECO:0000256" key="3">
    <source>
        <dbReference type="ARBA" id="ARBA00022692"/>
    </source>
</evidence>
<comment type="similarity">
    <text evidence="2 8">Belongs to the EMP24/GP25L family.</text>
</comment>
<dbReference type="InterPro" id="IPR009038">
    <property type="entry name" value="GOLD_dom"/>
</dbReference>
<comment type="caution">
    <text evidence="12">The sequence shown here is derived from an EMBL/GenBank/DDBJ whole genome shotgun (WGS) entry which is preliminary data.</text>
</comment>
<reference evidence="12 13" key="1">
    <citation type="journal article" date="2013" name="PLoS ONE">
        <title>Predicting the Proteins of Angomonas deanei, Strigomonas culicis and Their Respective Endosymbionts Reveals New Aspects of the Trypanosomatidae Family.</title>
        <authorList>
            <person name="Motta M.C."/>
            <person name="Martins A.C."/>
            <person name="de Souza S.S."/>
            <person name="Catta-Preta C.M."/>
            <person name="Silva R."/>
            <person name="Klein C.C."/>
            <person name="de Almeida L.G."/>
            <person name="de Lima Cunha O."/>
            <person name="Ciapina L.P."/>
            <person name="Brocchi M."/>
            <person name="Colabardini A.C."/>
            <person name="de Araujo Lima B."/>
            <person name="Machado C.R."/>
            <person name="de Almeida Soares C.M."/>
            <person name="Probst C.M."/>
            <person name="de Menezes C.B."/>
            <person name="Thompson C.E."/>
            <person name="Bartholomeu D.C."/>
            <person name="Gradia D.F."/>
            <person name="Pavoni D.P."/>
            <person name="Grisard E.C."/>
            <person name="Fantinatti-Garboggini F."/>
            <person name="Marchini F.K."/>
            <person name="Rodrigues-Luiz G.F."/>
            <person name="Wagner G."/>
            <person name="Goldman G.H."/>
            <person name="Fietto J.L."/>
            <person name="Elias M.C."/>
            <person name="Goldman M.H."/>
            <person name="Sagot M.F."/>
            <person name="Pereira M."/>
            <person name="Stoco P.H."/>
            <person name="de Mendonca-Neto R.P."/>
            <person name="Teixeira S.M."/>
            <person name="Maciel T.E."/>
            <person name="de Oliveira Mendes T.A."/>
            <person name="Urmenyi T.P."/>
            <person name="de Souza W."/>
            <person name="Schenkman S."/>
            <person name="de Vasconcelos A.T."/>
        </authorList>
    </citation>
    <scope>NUCLEOTIDE SEQUENCE [LARGE SCALE GENOMIC DNA]</scope>
</reference>
<organism evidence="12 13">
    <name type="scientific">Strigomonas culicis</name>
    <dbReference type="NCBI Taxonomy" id="28005"/>
    <lineage>
        <taxon>Eukaryota</taxon>
        <taxon>Discoba</taxon>
        <taxon>Euglenozoa</taxon>
        <taxon>Kinetoplastea</taxon>
        <taxon>Metakinetoplastina</taxon>
        <taxon>Trypanosomatida</taxon>
        <taxon>Trypanosomatidae</taxon>
        <taxon>Strigomonadinae</taxon>
        <taxon>Strigomonas</taxon>
    </lineage>
</organism>
<protein>
    <submittedName>
        <fullName evidence="12">Protein ERP2</fullName>
    </submittedName>
</protein>
<keyword evidence="13" id="KW-1185">Reference proteome</keyword>
<feature type="transmembrane region" description="Helical" evidence="9">
    <location>
        <begin position="188"/>
        <end position="210"/>
    </location>
</feature>
<dbReference type="Proteomes" id="UP000015354">
    <property type="component" value="Unassembled WGS sequence"/>
</dbReference>
<evidence type="ECO:0000256" key="9">
    <source>
        <dbReference type="SAM" id="Phobius"/>
    </source>
</evidence>
<evidence type="ECO:0000256" key="2">
    <source>
        <dbReference type="ARBA" id="ARBA00007104"/>
    </source>
</evidence>
<comment type="subcellular location">
    <subcellularLocation>
        <location evidence="7">Endomembrane system</location>
        <topology evidence="7">Single-pass membrane protein</topology>
    </subcellularLocation>
    <subcellularLocation>
        <location evidence="1 8">Membrane</location>
        <topology evidence="1 8">Single-pass type I membrane protein</topology>
    </subcellularLocation>
</comment>
<gene>
    <name evidence="12" type="ORF">STCU_02397</name>
</gene>
<evidence type="ECO:0000313" key="12">
    <source>
        <dbReference type="EMBL" id="EPY33231.1"/>
    </source>
</evidence>
<dbReference type="SMART" id="SM01190">
    <property type="entry name" value="EMP24_GP25L"/>
    <property type="match status" value="1"/>
</dbReference>
<evidence type="ECO:0000256" key="7">
    <source>
        <dbReference type="ARBA" id="ARBA00037847"/>
    </source>
</evidence>
<evidence type="ECO:0000256" key="6">
    <source>
        <dbReference type="ARBA" id="ARBA00023136"/>
    </source>
</evidence>
<evidence type="ECO:0000256" key="8">
    <source>
        <dbReference type="RuleBase" id="RU003827"/>
    </source>
</evidence>
<dbReference type="GO" id="GO:0012505">
    <property type="term" value="C:endomembrane system"/>
    <property type="evidence" value="ECO:0007669"/>
    <property type="project" value="UniProtKB-SubCell"/>
</dbReference>
<sequence length="220" mass="24105">MRLSSPVVLCALLVLSVFLAGAPAVRADSGLAVQVLPSEEQCFYARTSNPGESVFLRFMVVAGGAQDIDVSIRGPDENLVWESTAESENRVFFKPHNQGIFTFCFSNRISTFTPKVVSFMIAIGAAEGKVSGKAADGSAGNGLLKRDKLTRLIVRIGQGVDEVEELQDYLAIREKRHRSTVEVANTRVVVFAFLEVVIVVGMCAANIVFIRRMFKMKRMV</sequence>